<organism evidence="1">
    <name type="scientific">hydrothermal vent metagenome</name>
    <dbReference type="NCBI Taxonomy" id="652676"/>
    <lineage>
        <taxon>unclassified sequences</taxon>
        <taxon>metagenomes</taxon>
        <taxon>ecological metagenomes</taxon>
    </lineage>
</organism>
<name>A0A3B0ZM54_9ZZZZ</name>
<accession>A0A3B0ZM54</accession>
<dbReference type="AlphaFoldDB" id="A0A3B0ZM54"/>
<dbReference type="InterPro" id="IPR024079">
    <property type="entry name" value="MetalloPept_cat_dom_sf"/>
</dbReference>
<dbReference type="GO" id="GO:0008237">
    <property type="term" value="F:metallopeptidase activity"/>
    <property type="evidence" value="ECO:0007669"/>
    <property type="project" value="InterPro"/>
</dbReference>
<dbReference type="EMBL" id="UOFV01000023">
    <property type="protein sequence ID" value="VAW94518.1"/>
    <property type="molecule type" value="Genomic_DNA"/>
</dbReference>
<proteinExistence type="predicted"/>
<dbReference type="Gene3D" id="3.40.390.10">
    <property type="entry name" value="Collagenase (Catalytic Domain)"/>
    <property type="match status" value="1"/>
</dbReference>
<protein>
    <submittedName>
        <fullName evidence="1">Uncharacterized protein</fullName>
    </submittedName>
</protein>
<sequence length="233" mass="25166">MTSIRAVAENCLDLSGSFSVRRDVYGYIWGTMNRDLSLKNHIELIQGPSCNLCLFLVGHEPDFSGEFTQADTQRMQAAIDVARGIYAQENFGIRKLYWRYIPSSEAGGYTVVDGSEATDLTEDYSGPNDGLDVFFVTNVTDASGWSTRNGPCDKDASGRTGSVMELSNSDLVTGILLGHEVGHYLGLRHAGDITNLMGDDADGDGIGSINATSLNLTNDQGNTMKEHCSVSNC</sequence>
<gene>
    <name evidence="1" type="ORF">MNBD_GAMMA19-2099</name>
</gene>
<dbReference type="SUPFAM" id="SSF55486">
    <property type="entry name" value="Metalloproteases ('zincins'), catalytic domain"/>
    <property type="match status" value="1"/>
</dbReference>
<evidence type="ECO:0000313" key="1">
    <source>
        <dbReference type="EMBL" id="VAW94518.1"/>
    </source>
</evidence>
<reference evidence="1" key="1">
    <citation type="submission" date="2018-06" db="EMBL/GenBank/DDBJ databases">
        <authorList>
            <person name="Zhirakovskaya E."/>
        </authorList>
    </citation>
    <scope>NUCLEOTIDE SEQUENCE</scope>
</reference>